<dbReference type="Gene3D" id="3.30.470.20">
    <property type="entry name" value="ATP-grasp fold, B domain"/>
    <property type="match status" value="1"/>
</dbReference>
<dbReference type="PROSITE" id="PS50975">
    <property type="entry name" value="ATP_GRASP"/>
    <property type="match status" value="1"/>
</dbReference>
<evidence type="ECO:0000256" key="3">
    <source>
        <dbReference type="ARBA" id="ARBA00022840"/>
    </source>
</evidence>
<proteinExistence type="predicted"/>
<keyword evidence="1" id="KW-0436">Ligase</keyword>
<name>A0ABW3QYD8_9PSEU</name>
<dbReference type="NCBIfam" id="NF005543">
    <property type="entry name" value="PRK07206.1"/>
    <property type="match status" value="1"/>
</dbReference>
<evidence type="ECO:0000256" key="1">
    <source>
        <dbReference type="ARBA" id="ARBA00022598"/>
    </source>
</evidence>
<comment type="caution">
    <text evidence="6">The sequence shown here is derived from an EMBL/GenBank/DDBJ whole genome shotgun (WGS) entry which is preliminary data.</text>
</comment>
<keyword evidence="3 4" id="KW-0067">ATP-binding</keyword>
<reference evidence="7" key="1">
    <citation type="journal article" date="2019" name="Int. J. Syst. Evol. Microbiol.">
        <title>The Global Catalogue of Microorganisms (GCM) 10K type strain sequencing project: providing services to taxonomists for standard genome sequencing and annotation.</title>
        <authorList>
            <consortium name="The Broad Institute Genomics Platform"/>
            <consortium name="The Broad Institute Genome Sequencing Center for Infectious Disease"/>
            <person name="Wu L."/>
            <person name="Ma J."/>
        </authorList>
    </citation>
    <scope>NUCLEOTIDE SEQUENCE [LARGE SCALE GENOMIC DNA]</scope>
    <source>
        <strain evidence="7">CCUG 60214</strain>
    </source>
</reference>
<evidence type="ECO:0000256" key="4">
    <source>
        <dbReference type="PROSITE-ProRule" id="PRU00409"/>
    </source>
</evidence>
<dbReference type="SUPFAM" id="SSF56059">
    <property type="entry name" value="Glutathione synthetase ATP-binding domain-like"/>
    <property type="match status" value="1"/>
</dbReference>
<accession>A0ABW3QYD8</accession>
<dbReference type="InterPro" id="IPR052032">
    <property type="entry name" value="ATP-dep_AA_Ligase"/>
</dbReference>
<evidence type="ECO:0000313" key="7">
    <source>
        <dbReference type="Proteomes" id="UP001597168"/>
    </source>
</evidence>
<protein>
    <submittedName>
        <fullName evidence="6">ATP-grasp domain-containing protein</fullName>
    </submittedName>
</protein>
<feature type="domain" description="ATP-grasp" evidence="5">
    <location>
        <begin position="125"/>
        <end position="323"/>
    </location>
</feature>
<sequence>MADQRAVVVLVDTYETADHGVPQTARHLAPAFLAAGAECVRVQSAPEPPGVYRTSTPTWEHYRDNVVHDGDLGRTVAALEPYRPVAVVPGGEYGVAFADVLGEALGVPHNGTASRAARRDKHAMVEAVRAAGLRAARQIRTGDRDELAAWHRATGGRVVVKPVRSAGGDGVSFCDTPEQSAAALDAITARQNVFSEANDVVVAQEYLVGAEFIVNTVSRDGAHHVCDLWRSRRFSVNGITDLSGACYLVPRRGPRHDEVVDYAFAVLDAVGIRHGAAHAELKLGPDGPCLIEVGARVSGGDLPHYARLATGDSQLDWVVDAALRPDRFHARRGEDYEVRRHFSWAALISPVEGTLRRYTAIDRVRALESFHELWELTRPGDRLRRTVDDTTYPVIVTFMHEVDEIVQRDLGTLRYLDGVGFYELA</sequence>
<evidence type="ECO:0000259" key="5">
    <source>
        <dbReference type="PROSITE" id="PS50975"/>
    </source>
</evidence>
<organism evidence="6 7">
    <name type="scientific">Saccharothrix hoggarensis</name>
    <dbReference type="NCBI Taxonomy" id="913853"/>
    <lineage>
        <taxon>Bacteria</taxon>
        <taxon>Bacillati</taxon>
        <taxon>Actinomycetota</taxon>
        <taxon>Actinomycetes</taxon>
        <taxon>Pseudonocardiales</taxon>
        <taxon>Pseudonocardiaceae</taxon>
        <taxon>Saccharothrix</taxon>
    </lineage>
</organism>
<dbReference type="PANTHER" id="PTHR43585">
    <property type="entry name" value="FUMIPYRROLE BIOSYNTHESIS PROTEIN C"/>
    <property type="match status" value="1"/>
</dbReference>
<evidence type="ECO:0000256" key="2">
    <source>
        <dbReference type="ARBA" id="ARBA00022741"/>
    </source>
</evidence>
<gene>
    <name evidence="6" type="ORF">ACFQ3T_22030</name>
</gene>
<dbReference type="Pfam" id="PF13535">
    <property type="entry name" value="ATP-grasp_4"/>
    <property type="match status" value="1"/>
</dbReference>
<evidence type="ECO:0000313" key="6">
    <source>
        <dbReference type="EMBL" id="MFD1149821.1"/>
    </source>
</evidence>
<dbReference type="InterPro" id="IPR011761">
    <property type="entry name" value="ATP-grasp"/>
</dbReference>
<keyword evidence="2 4" id="KW-0547">Nucleotide-binding</keyword>
<keyword evidence="7" id="KW-1185">Reference proteome</keyword>
<dbReference type="RefSeq" id="WP_380725355.1">
    <property type="nucleotide sequence ID" value="NZ_JBHTLK010000124.1"/>
</dbReference>
<dbReference type="EMBL" id="JBHTLK010000124">
    <property type="protein sequence ID" value="MFD1149821.1"/>
    <property type="molecule type" value="Genomic_DNA"/>
</dbReference>
<dbReference type="Proteomes" id="UP001597168">
    <property type="component" value="Unassembled WGS sequence"/>
</dbReference>
<dbReference type="PANTHER" id="PTHR43585:SF2">
    <property type="entry name" value="ATP-GRASP ENZYME FSQD"/>
    <property type="match status" value="1"/>
</dbReference>